<evidence type="ECO:0000313" key="2">
    <source>
        <dbReference type="Proteomes" id="UP000299102"/>
    </source>
</evidence>
<protein>
    <submittedName>
        <fullName evidence="1">Uncharacterized protein</fullName>
    </submittedName>
</protein>
<organism evidence="1 2">
    <name type="scientific">Eumeta variegata</name>
    <name type="common">Bagworm moth</name>
    <name type="synonym">Eumeta japonica</name>
    <dbReference type="NCBI Taxonomy" id="151549"/>
    <lineage>
        <taxon>Eukaryota</taxon>
        <taxon>Metazoa</taxon>
        <taxon>Ecdysozoa</taxon>
        <taxon>Arthropoda</taxon>
        <taxon>Hexapoda</taxon>
        <taxon>Insecta</taxon>
        <taxon>Pterygota</taxon>
        <taxon>Neoptera</taxon>
        <taxon>Endopterygota</taxon>
        <taxon>Lepidoptera</taxon>
        <taxon>Glossata</taxon>
        <taxon>Ditrysia</taxon>
        <taxon>Tineoidea</taxon>
        <taxon>Psychidae</taxon>
        <taxon>Oiketicinae</taxon>
        <taxon>Eumeta</taxon>
    </lineage>
</organism>
<dbReference type="EMBL" id="BGZK01000020">
    <property type="protein sequence ID" value="GBP06091.1"/>
    <property type="molecule type" value="Genomic_DNA"/>
</dbReference>
<name>A0A4C1SYL6_EUMVA</name>
<comment type="caution">
    <text evidence="1">The sequence shown here is derived from an EMBL/GenBank/DDBJ whole genome shotgun (WGS) entry which is preliminary data.</text>
</comment>
<evidence type="ECO:0000313" key="1">
    <source>
        <dbReference type="EMBL" id="GBP06091.1"/>
    </source>
</evidence>
<sequence length="167" mass="18062">MILILIDTVLDFGPGHALALTAVRPRTSGHLVSTPIRSHFRSRFGSRFRYRYRAGFDFRARHGVSSLSERGCVAGLFNAGSFKNNSPLARNSTDCFGAGDPGQRHRRFLFTSDISTFAEYEAGQVRCLCVTIVADSNLNFGSPFVLRCDLGKGEGGVVQSTPGTGGV</sequence>
<gene>
    <name evidence="1" type="ORF">EVAR_3311_1</name>
</gene>
<dbReference type="AlphaFoldDB" id="A0A4C1SYL6"/>
<dbReference type="Proteomes" id="UP000299102">
    <property type="component" value="Unassembled WGS sequence"/>
</dbReference>
<proteinExistence type="predicted"/>
<accession>A0A4C1SYL6</accession>
<keyword evidence="2" id="KW-1185">Reference proteome</keyword>
<reference evidence="1 2" key="1">
    <citation type="journal article" date="2019" name="Commun. Biol.">
        <title>The bagworm genome reveals a unique fibroin gene that provides high tensile strength.</title>
        <authorList>
            <person name="Kono N."/>
            <person name="Nakamura H."/>
            <person name="Ohtoshi R."/>
            <person name="Tomita M."/>
            <person name="Numata K."/>
            <person name="Arakawa K."/>
        </authorList>
    </citation>
    <scope>NUCLEOTIDE SEQUENCE [LARGE SCALE GENOMIC DNA]</scope>
</reference>